<dbReference type="InterPro" id="IPR003593">
    <property type="entry name" value="AAA+_ATPase"/>
</dbReference>
<dbReference type="SMART" id="SM00382">
    <property type="entry name" value="AAA"/>
    <property type="match status" value="1"/>
</dbReference>
<evidence type="ECO:0000259" key="8">
    <source>
        <dbReference type="PROSITE" id="PS50893"/>
    </source>
</evidence>
<comment type="subunit">
    <text evidence="7">The complex is composed of two ATP-binding proteins (PotA), two transmembrane proteins (PotB and PotC) and a solute-binding protein (PotD).</text>
</comment>
<dbReference type="InterPro" id="IPR008995">
    <property type="entry name" value="Mo/tungstate-bd_C_term_dom"/>
</dbReference>
<dbReference type="InterPro" id="IPR050093">
    <property type="entry name" value="ABC_SmlMolc_Importer"/>
</dbReference>
<comment type="function">
    <text evidence="7">Part of the ABC transporter complex PotABCD involved in spermidine/putrescine import. Responsible for energy coupling to the transport system.</text>
</comment>
<keyword evidence="2 7" id="KW-1003">Cell membrane</keyword>
<dbReference type="Gene3D" id="3.40.50.300">
    <property type="entry name" value="P-loop containing nucleotide triphosphate hydrolases"/>
    <property type="match status" value="1"/>
</dbReference>
<dbReference type="PANTHER" id="PTHR42781:SF4">
    <property type="entry name" value="SPERMIDINE_PUTRESCINE IMPORT ATP-BINDING PROTEIN POTA"/>
    <property type="match status" value="1"/>
</dbReference>
<organism evidence="9">
    <name type="scientific">Candidatus Moduliflexus flocculans</name>
    <dbReference type="NCBI Taxonomy" id="1499966"/>
    <lineage>
        <taxon>Bacteria</taxon>
        <taxon>Candidatus Moduliflexota</taxon>
        <taxon>Candidatus Moduliflexia</taxon>
        <taxon>Candidatus Moduliflexales</taxon>
        <taxon>Candidatus Moduliflexaceae</taxon>
    </lineage>
</organism>
<proteinExistence type="inferred from homology"/>
<dbReference type="InterPro" id="IPR027417">
    <property type="entry name" value="P-loop_NTPase"/>
</dbReference>
<feature type="domain" description="ABC transporter" evidence="8">
    <location>
        <begin position="5"/>
        <end position="236"/>
    </location>
</feature>
<dbReference type="EMBL" id="DF820460">
    <property type="protein sequence ID" value="GAK53897.1"/>
    <property type="molecule type" value="Genomic_DNA"/>
</dbReference>
<evidence type="ECO:0000256" key="5">
    <source>
        <dbReference type="ARBA" id="ARBA00022967"/>
    </source>
</evidence>
<dbReference type="InterPro" id="IPR013611">
    <property type="entry name" value="Transp-assoc_OB_typ2"/>
</dbReference>
<dbReference type="Proteomes" id="UP000030700">
    <property type="component" value="Unassembled WGS sequence"/>
</dbReference>
<dbReference type="GO" id="GO:0005524">
    <property type="term" value="F:ATP binding"/>
    <property type="evidence" value="ECO:0007669"/>
    <property type="project" value="UniProtKB-KW"/>
</dbReference>
<keyword evidence="3 7" id="KW-0547">Nucleotide-binding</keyword>
<keyword evidence="6 7" id="KW-0472">Membrane</keyword>
<dbReference type="InterPro" id="IPR005893">
    <property type="entry name" value="PotA-like"/>
</dbReference>
<protein>
    <recommendedName>
        <fullName evidence="7">Spermidine/putrescine import ATP-binding protein PotA</fullName>
        <ecNumber evidence="7">7.6.2.11</ecNumber>
    </recommendedName>
</protein>
<evidence type="ECO:0000256" key="3">
    <source>
        <dbReference type="ARBA" id="ARBA00022741"/>
    </source>
</evidence>
<dbReference type="GO" id="GO:0015594">
    <property type="term" value="F:ABC-type putrescine transporter activity"/>
    <property type="evidence" value="ECO:0007669"/>
    <property type="project" value="InterPro"/>
</dbReference>
<evidence type="ECO:0000256" key="2">
    <source>
        <dbReference type="ARBA" id="ARBA00022475"/>
    </source>
</evidence>
<dbReference type="HOGENOM" id="CLU_000604_1_1_0"/>
<keyword evidence="10" id="KW-1185">Reference proteome</keyword>
<reference evidence="9" key="1">
    <citation type="journal article" date="2015" name="PeerJ">
        <title>First genomic representation of candidate bacterial phylum KSB3 points to enhanced environmental sensing as a trigger of wastewater bulking.</title>
        <authorList>
            <person name="Sekiguchi Y."/>
            <person name="Ohashi A."/>
            <person name="Parks D.H."/>
            <person name="Yamauchi T."/>
            <person name="Tyson G.W."/>
            <person name="Hugenholtz P."/>
        </authorList>
    </citation>
    <scope>NUCLEOTIDE SEQUENCE [LARGE SCALE GENOMIC DNA]</scope>
</reference>
<dbReference type="GO" id="GO:0016887">
    <property type="term" value="F:ATP hydrolysis activity"/>
    <property type="evidence" value="ECO:0007669"/>
    <property type="project" value="InterPro"/>
</dbReference>
<dbReference type="InterPro" id="IPR003439">
    <property type="entry name" value="ABC_transporter-like_ATP-bd"/>
</dbReference>
<gene>
    <name evidence="7" type="primary">potA</name>
    <name evidence="9" type="ORF">U14_05172</name>
</gene>
<dbReference type="PANTHER" id="PTHR42781">
    <property type="entry name" value="SPERMIDINE/PUTRESCINE IMPORT ATP-BINDING PROTEIN POTA"/>
    <property type="match status" value="1"/>
</dbReference>
<dbReference type="PROSITE" id="PS50893">
    <property type="entry name" value="ABC_TRANSPORTER_2"/>
    <property type="match status" value="1"/>
</dbReference>
<dbReference type="InterPro" id="IPR017879">
    <property type="entry name" value="PotA_ATP-bd"/>
</dbReference>
<dbReference type="FunFam" id="3.40.50.300:FF:000133">
    <property type="entry name" value="Spermidine/putrescine import ATP-binding protein PotA"/>
    <property type="match status" value="1"/>
</dbReference>
<keyword evidence="5 7" id="KW-1278">Translocase</keyword>
<comment type="similarity">
    <text evidence="7">Belongs to the ABC transporter superfamily. Spermidine/putrescine importer (TC 3.A.1.11.1) family.</text>
</comment>
<dbReference type="CDD" id="cd03300">
    <property type="entry name" value="ABC_PotA_N"/>
    <property type="match status" value="1"/>
</dbReference>
<dbReference type="Pfam" id="PF08402">
    <property type="entry name" value="TOBE_2"/>
    <property type="match status" value="1"/>
</dbReference>
<dbReference type="Pfam" id="PF00005">
    <property type="entry name" value="ABC_tran"/>
    <property type="match status" value="1"/>
</dbReference>
<evidence type="ECO:0000256" key="4">
    <source>
        <dbReference type="ARBA" id="ARBA00022840"/>
    </source>
</evidence>
<dbReference type="AlphaFoldDB" id="A0A081BR66"/>
<dbReference type="NCBIfam" id="TIGR01187">
    <property type="entry name" value="potA"/>
    <property type="match status" value="1"/>
</dbReference>
<dbReference type="EC" id="7.6.2.11" evidence="7"/>
<evidence type="ECO:0000256" key="7">
    <source>
        <dbReference type="RuleBase" id="RU364083"/>
    </source>
</evidence>
<evidence type="ECO:0000313" key="9">
    <source>
        <dbReference type="EMBL" id="GAK53897.1"/>
    </source>
</evidence>
<dbReference type="SUPFAM" id="SSF50331">
    <property type="entry name" value="MOP-like"/>
    <property type="match status" value="1"/>
</dbReference>
<dbReference type="GO" id="GO:0043190">
    <property type="term" value="C:ATP-binding cassette (ABC) transporter complex"/>
    <property type="evidence" value="ECO:0007669"/>
    <property type="project" value="InterPro"/>
</dbReference>
<evidence type="ECO:0000256" key="1">
    <source>
        <dbReference type="ARBA" id="ARBA00022448"/>
    </source>
</evidence>
<accession>A0A081BR66</accession>
<dbReference type="InterPro" id="IPR017871">
    <property type="entry name" value="ABC_transporter-like_CS"/>
</dbReference>
<keyword evidence="1 7" id="KW-0813">Transport</keyword>
<evidence type="ECO:0000256" key="6">
    <source>
        <dbReference type="ARBA" id="ARBA00023136"/>
    </source>
</evidence>
<sequence length="362" mass="40635">MAHTVEVRHVTKMFGSETVAVDDVSFGIGKGEFFSLLGPSGCGKTTLLRMIAGLEMPTSGHILLNDKDITDVPPYKRDVNMVFQNYALFPHMTVYNNIAYGLKMKRTPKAKIAEAVQDAVSTVKLDGLEHRRITQLSGGQQQRVALARALVNHPSVLLLDEPLGALDQKLREQMQIELVDLQEQVKITFIFVTHDQREALTISDRIAVMNRGKVEQIGTPKEIYEFPATRFVADFIGTSNFIAGTYRSSENGLKRIVSPGADIWVKSDLALSPGEAVTVVIRPEKFIISEERPEHAANILQGKIEDIMYVGTDTRYFVRVSSNDTRLQVFAQNFQHTAKQKFTWYDDVFISWDPESTSLIKE</sequence>
<dbReference type="SUPFAM" id="SSF52540">
    <property type="entry name" value="P-loop containing nucleoside triphosphate hydrolases"/>
    <property type="match status" value="1"/>
</dbReference>
<dbReference type="Gene3D" id="2.40.50.100">
    <property type="match status" value="1"/>
</dbReference>
<evidence type="ECO:0000313" key="10">
    <source>
        <dbReference type="Proteomes" id="UP000030700"/>
    </source>
</evidence>
<dbReference type="PROSITE" id="PS00211">
    <property type="entry name" value="ABC_TRANSPORTER_1"/>
    <property type="match status" value="1"/>
</dbReference>
<dbReference type="STRING" id="1499966.U14_05172"/>
<name>A0A081BR66_9BACT</name>
<comment type="catalytic activity">
    <reaction evidence="7">
        <text>ATP + H2O + polyamine-[polyamine-binding protein]Side 1 = ADP + phosphate + polyamineSide 2 + [polyamine-binding protein]Side 1.</text>
        <dbReference type="EC" id="7.6.2.11"/>
    </reaction>
</comment>
<keyword evidence="4 7" id="KW-0067">ATP-binding</keyword>